<protein>
    <submittedName>
        <fullName evidence="9">FAD-dependent monooxygenase</fullName>
    </submittedName>
</protein>
<keyword evidence="3" id="KW-0274">FAD</keyword>
<evidence type="ECO:0000256" key="3">
    <source>
        <dbReference type="ARBA" id="ARBA00022827"/>
    </source>
</evidence>
<dbReference type="Pfam" id="PF01494">
    <property type="entry name" value="FAD_binding_3"/>
    <property type="match status" value="1"/>
</dbReference>
<evidence type="ECO:0000256" key="2">
    <source>
        <dbReference type="ARBA" id="ARBA00022630"/>
    </source>
</evidence>
<feature type="domain" description="FAD-binding" evidence="8">
    <location>
        <begin position="8"/>
        <end position="336"/>
    </location>
</feature>
<keyword evidence="2" id="KW-0285">Flavoprotein</keyword>
<dbReference type="Proteomes" id="UP001522868">
    <property type="component" value="Unassembled WGS sequence"/>
</dbReference>
<name>A0ABT0IDW1_9ACTN</name>
<keyword evidence="10" id="KW-1185">Reference proteome</keyword>
<feature type="compositionally biased region" description="Low complexity" evidence="7">
    <location>
        <begin position="468"/>
        <end position="481"/>
    </location>
</feature>
<reference evidence="9 10" key="1">
    <citation type="submission" date="2022-04" db="EMBL/GenBank/DDBJ databases">
        <title>Streptomyces sp. nov. LCR6-01 isolated from Lichen of Dirinaria sp.</title>
        <authorList>
            <person name="Kanchanasin P."/>
            <person name="Tanasupawat S."/>
            <person name="Phongsopitanun W."/>
        </authorList>
    </citation>
    <scope>NUCLEOTIDE SEQUENCE [LARGE SCALE GENOMIC DNA]</scope>
    <source>
        <strain evidence="9 10">LCR6-01</strain>
    </source>
</reference>
<evidence type="ECO:0000256" key="4">
    <source>
        <dbReference type="ARBA" id="ARBA00022857"/>
    </source>
</evidence>
<dbReference type="RefSeq" id="WP_248635213.1">
    <property type="nucleotide sequence ID" value="NZ_JALPTH010000018.1"/>
</dbReference>
<keyword evidence="6 9" id="KW-0503">Monooxygenase</keyword>
<proteinExistence type="predicted"/>
<comment type="caution">
    <text evidence="9">The sequence shown here is derived from an EMBL/GenBank/DDBJ whole genome shotgun (WGS) entry which is preliminary data.</text>
</comment>
<gene>
    <name evidence="9" type="ORF">M1O15_19395</name>
</gene>
<sequence>MSEARHRVRAVIVGAGPVGCLLAIELRRRNFEVEIHEKQSAEGAATVGTGRSFNLTLTHRGTSALDPALRRRIYEVGQILRSRVVHHRDGSLTRQPYGVNGDHHLLSVPRASLQEILLEKALEAGATVHFGHACVAADAHRAEAVFVTADGGVCRASGDILIGCDGANSALRHELSKSGARMRIHQEYIPHGHVELTMRKETSRRLSPDGMHLWPRGDHFLQAQPNRDGSATTTLFMPVDDRGGELRFRSFACRGAVRPHFSREYPDVATALPRATEEGWDARPALLKVVRCAPYHYGRAVLVGDAAHTIVPFYGQGINCSFEDAEVLCGLLDRHLGFQGDRHAAIQDAVADFSRLRVGPGQAIADLSMANLEELSAHIDDELFHLRKGLERRLHQRYPRDFTQQYQLVAFTRTPYDEIVRRAKRDRRVLDLLCERFDPRTQGDEIIASYPEFARRLGMPVHQEPAMSSGRSGAPSRRGEL</sequence>
<organism evidence="9 10">
    <name type="scientific">Streptomyces lichenis</name>
    <dbReference type="NCBI Taxonomy" id="2306967"/>
    <lineage>
        <taxon>Bacteria</taxon>
        <taxon>Bacillati</taxon>
        <taxon>Actinomycetota</taxon>
        <taxon>Actinomycetes</taxon>
        <taxon>Kitasatosporales</taxon>
        <taxon>Streptomycetaceae</taxon>
        <taxon>Streptomyces</taxon>
    </lineage>
</organism>
<comment type="cofactor">
    <cofactor evidence="1">
        <name>FAD</name>
        <dbReference type="ChEBI" id="CHEBI:57692"/>
    </cofactor>
</comment>
<dbReference type="PANTHER" id="PTHR46028:SF2">
    <property type="entry name" value="KYNURENINE 3-MONOOXYGENASE"/>
    <property type="match status" value="1"/>
</dbReference>
<dbReference type="InterPro" id="IPR036188">
    <property type="entry name" value="FAD/NAD-bd_sf"/>
</dbReference>
<accession>A0ABT0IDW1</accession>
<dbReference type="PRINTS" id="PR00420">
    <property type="entry name" value="RNGMNOXGNASE"/>
</dbReference>
<dbReference type="InterPro" id="IPR002938">
    <property type="entry name" value="FAD-bd"/>
</dbReference>
<dbReference type="PANTHER" id="PTHR46028">
    <property type="entry name" value="KYNURENINE 3-MONOOXYGENASE"/>
    <property type="match status" value="1"/>
</dbReference>
<evidence type="ECO:0000256" key="1">
    <source>
        <dbReference type="ARBA" id="ARBA00001974"/>
    </source>
</evidence>
<evidence type="ECO:0000313" key="10">
    <source>
        <dbReference type="Proteomes" id="UP001522868"/>
    </source>
</evidence>
<dbReference type="GO" id="GO:0004497">
    <property type="term" value="F:monooxygenase activity"/>
    <property type="evidence" value="ECO:0007669"/>
    <property type="project" value="UniProtKB-KW"/>
</dbReference>
<evidence type="ECO:0000259" key="8">
    <source>
        <dbReference type="Pfam" id="PF01494"/>
    </source>
</evidence>
<dbReference type="EMBL" id="JALPTH010000018">
    <property type="protein sequence ID" value="MCK8679518.1"/>
    <property type="molecule type" value="Genomic_DNA"/>
</dbReference>
<evidence type="ECO:0000256" key="5">
    <source>
        <dbReference type="ARBA" id="ARBA00023002"/>
    </source>
</evidence>
<keyword evidence="5" id="KW-0560">Oxidoreductase</keyword>
<evidence type="ECO:0000256" key="6">
    <source>
        <dbReference type="ARBA" id="ARBA00023033"/>
    </source>
</evidence>
<dbReference type="Gene3D" id="3.50.50.60">
    <property type="entry name" value="FAD/NAD(P)-binding domain"/>
    <property type="match status" value="1"/>
</dbReference>
<feature type="region of interest" description="Disordered" evidence="7">
    <location>
        <begin position="462"/>
        <end position="481"/>
    </location>
</feature>
<evidence type="ECO:0000256" key="7">
    <source>
        <dbReference type="SAM" id="MobiDB-lite"/>
    </source>
</evidence>
<evidence type="ECO:0000313" key="9">
    <source>
        <dbReference type="EMBL" id="MCK8679518.1"/>
    </source>
</evidence>
<dbReference type="SUPFAM" id="SSF51905">
    <property type="entry name" value="FAD/NAD(P)-binding domain"/>
    <property type="match status" value="1"/>
</dbReference>
<keyword evidence="4" id="KW-0521">NADP</keyword>